<dbReference type="InterPro" id="IPR005467">
    <property type="entry name" value="His_kinase_dom"/>
</dbReference>
<feature type="domain" description="Histidine kinase" evidence="6">
    <location>
        <begin position="143"/>
        <end position="364"/>
    </location>
</feature>
<evidence type="ECO:0000259" key="6">
    <source>
        <dbReference type="PROSITE" id="PS50109"/>
    </source>
</evidence>
<dbReference type="CDD" id="cd00075">
    <property type="entry name" value="HATPase"/>
    <property type="match status" value="1"/>
</dbReference>
<comment type="caution">
    <text evidence="7">The sequence shown here is derived from an EMBL/GenBank/DDBJ whole genome shotgun (WGS) entry which is preliminary data.</text>
</comment>
<evidence type="ECO:0000256" key="3">
    <source>
        <dbReference type="ARBA" id="ARBA00022553"/>
    </source>
</evidence>
<keyword evidence="4 7" id="KW-0418">Kinase</keyword>
<dbReference type="PANTHER" id="PTHR43547">
    <property type="entry name" value="TWO-COMPONENT HISTIDINE KINASE"/>
    <property type="match status" value="1"/>
</dbReference>
<dbReference type="Pfam" id="PF02518">
    <property type="entry name" value="HATPase_c"/>
    <property type="match status" value="1"/>
</dbReference>
<dbReference type="CDD" id="cd00082">
    <property type="entry name" value="HisKA"/>
    <property type="match status" value="1"/>
</dbReference>
<proteinExistence type="predicted"/>
<dbReference type="InterPro" id="IPR003594">
    <property type="entry name" value="HATPase_dom"/>
</dbReference>
<dbReference type="InterPro" id="IPR003661">
    <property type="entry name" value="HisK_dim/P_dom"/>
</dbReference>
<dbReference type="RefSeq" id="WP_096832370.1">
    <property type="nucleotide sequence ID" value="NZ_NXIB02000056.1"/>
</dbReference>
<dbReference type="PANTHER" id="PTHR43547:SF2">
    <property type="entry name" value="HYBRID SIGNAL TRANSDUCTION HISTIDINE KINASE C"/>
    <property type="match status" value="1"/>
</dbReference>
<reference evidence="7" key="1">
    <citation type="submission" date="2017-10" db="EMBL/GenBank/DDBJ databases">
        <title>Draft genome sequence of the planktic cyanobacteria Tychonema bourrellyi isolated from alpine lentic freshwater.</title>
        <authorList>
            <person name="Tett A."/>
            <person name="Armanini F."/>
            <person name="Asnicar F."/>
            <person name="Boscaini A."/>
            <person name="Pasolli E."/>
            <person name="Zolfo M."/>
            <person name="Donati C."/>
            <person name="Salmaso N."/>
            <person name="Segata N."/>
        </authorList>
    </citation>
    <scope>NUCLEOTIDE SEQUENCE</scope>
    <source>
        <strain evidence="7">FEM_GT703</strain>
    </source>
</reference>
<dbReference type="PROSITE" id="PS50109">
    <property type="entry name" value="HIS_KIN"/>
    <property type="match status" value="1"/>
</dbReference>
<dbReference type="SUPFAM" id="SSF55874">
    <property type="entry name" value="ATPase domain of HSP90 chaperone/DNA topoisomerase II/histidine kinase"/>
    <property type="match status" value="1"/>
</dbReference>
<dbReference type="Pfam" id="PF00512">
    <property type="entry name" value="HisKA"/>
    <property type="match status" value="1"/>
</dbReference>
<dbReference type="InterPro" id="IPR004358">
    <property type="entry name" value="Sig_transdc_His_kin-like_C"/>
</dbReference>
<dbReference type="EC" id="2.7.13.3" evidence="2"/>
<dbReference type="Proteomes" id="UP000226442">
    <property type="component" value="Unassembled WGS sequence"/>
</dbReference>
<evidence type="ECO:0000256" key="2">
    <source>
        <dbReference type="ARBA" id="ARBA00012438"/>
    </source>
</evidence>
<accession>A0A2G4F0Q7</accession>
<sequence>MLHGLFKIKENLTIQEKYLRGRWSIAILFATVAALEFTMPSEYLFGYLYTGPILIANSRLSRLGKLQITLVAAALTLLSLFVPYGEKIALSTVANRAIGVMALGVTGYLSDRNQQYQEAIAIAKAQLQSQQQLASIREDFVSTLSHDLKTPMLGAIETIKAFKQGKFGDLTSNQQKVLETMARSHKMTLQLVETLLDVYRNDTEGLKLQLSPVNLATLAEEVIATLIDLSAARRVYINMSYGESDFRRSLWVNGDAVQLQRVFANLLTNGINHSPRGGRVEVVMEFYSSYQVVKVLDSGLGITADELPRLFERFYQGNGDRQAKGSGLGLYLSRQIIEAHGGIIWAENKLPHGALFGFRLPAIPEK</sequence>
<dbReference type="SMART" id="SM00387">
    <property type="entry name" value="HATPase_c"/>
    <property type="match status" value="1"/>
</dbReference>
<evidence type="ECO:0000256" key="1">
    <source>
        <dbReference type="ARBA" id="ARBA00000085"/>
    </source>
</evidence>
<dbReference type="SMART" id="SM00388">
    <property type="entry name" value="HisKA"/>
    <property type="match status" value="1"/>
</dbReference>
<dbReference type="Gene3D" id="1.10.287.130">
    <property type="match status" value="1"/>
</dbReference>
<keyword evidence="8" id="KW-1185">Reference proteome</keyword>
<dbReference type="EMBL" id="NXIB02000056">
    <property type="protein sequence ID" value="PHX55341.1"/>
    <property type="molecule type" value="Genomic_DNA"/>
</dbReference>
<keyword evidence="4 7" id="KW-0808">Transferase</keyword>
<dbReference type="OrthoDB" id="418136at2"/>
<dbReference type="InterPro" id="IPR036097">
    <property type="entry name" value="HisK_dim/P_sf"/>
</dbReference>
<dbReference type="PRINTS" id="PR00344">
    <property type="entry name" value="BCTRLSENSOR"/>
</dbReference>
<keyword evidence="5" id="KW-0902">Two-component regulatory system</keyword>
<evidence type="ECO:0000313" key="7">
    <source>
        <dbReference type="EMBL" id="PHX55341.1"/>
    </source>
</evidence>
<protein>
    <recommendedName>
        <fullName evidence="2">histidine kinase</fullName>
        <ecNumber evidence="2">2.7.13.3</ecNumber>
    </recommendedName>
</protein>
<organism evidence="7 8">
    <name type="scientific">Tychonema bourrellyi FEM_GT703</name>
    <dbReference type="NCBI Taxonomy" id="2040638"/>
    <lineage>
        <taxon>Bacteria</taxon>
        <taxon>Bacillati</taxon>
        <taxon>Cyanobacteriota</taxon>
        <taxon>Cyanophyceae</taxon>
        <taxon>Oscillatoriophycideae</taxon>
        <taxon>Oscillatoriales</taxon>
        <taxon>Microcoleaceae</taxon>
        <taxon>Tychonema</taxon>
    </lineage>
</organism>
<keyword evidence="3" id="KW-0597">Phosphoprotein</keyword>
<name>A0A2G4F0Q7_9CYAN</name>
<evidence type="ECO:0000256" key="4">
    <source>
        <dbReference type="ARBA" id="ARBA00022777"/>
    </source>
</evidence>
<gene>
    <name evidence="7" type="ORF">CP500_011390</name>
</gene>
<dbReference type="AlphaFoldDB" id="A0A2G4F0Q7"/>
<dbReference type="GO" id="GO:0000155">
    <property type="term" value="F:phosphorelay sensor kinase activity"/>
    <property type="evidence" value="ECO:0007669"/>
    <property type="project" value="InterPro"/>
</dbReference>
<comment type="catalytic activity">
    <reaction evidence="1">
        <text>ATP + protein L-histidine = ADP + protein N-phospho-L-histidine.</text>
        <dbReference type="EC" id="2.7.13.3"/>
    </reaction>
</comment>
<dbReference type="Gene3D" id="3.30.565.10">
    <property type="entry name" value="Histidine kinase-like ATPase, C-terminal domain"/>
    <property type="match status" value="1"/>
</dbReference>
<evidence type="ECO:0000313" key="8">
    <source>
        <dbReference type="Proteomes" id="UP000226442"/>
    </source>
</evidence>
<evidence type="ECO:0000256" key="5">
    <source>
        <dbReference type="ARBA" id="ARBA00023012"/>
    </source>
</evidence>
<dbReference type="InterPro" id="IPR036890">
    <property type="entry name" value="HATPase_C_sf"/>
</dbReference>
<dbReference type="SUPFAM" id="SSF47384">
    <property type="entry name" value="Homodimeric domain of signal transducing histidine kinase"/>
    <property type="match status" value="1"/>
</dbReference>